<dbReference type="OMA" id="CTRRIMR"/>
<evidence type="ECO:0000256" key="8">
    <source>
        <dbReference type="ARBA" id="ARBA00023128"/>
    </source>
</evidence>
<name>A0A0L0TES7_ALLM3</name>
<comment type="subcellular location">
    <subcellularLocation>
        <location evidence="1">Mitochondrion inner membrane</location>
        <topology evidence="1">Multi-pass membrane protein</topology>
    </subcellularLocation>
</comment>
<evidence type="ECO:0000256" key="7">
    <source>
        <dbReference type="ARBA" id="ARBA00022989"/>
    </source>
</evidence>
<evidence type="ECO:0000256" key="6">
    <source>
        <dbReference type="ARBA" id="ARBA00022792"/>
    </source>
</evidence>
<evidence type="ECO:0000256" key="4">
    <source>
        <dbReference type="ARBA" id="ARBA00022692"/>
    </source>
</evidence>
<dbReference type="AlphaFoldDB" id="A0A0L0TES7"/>
<keyword evidence="6" id="KW-0999">Mitochondrion inner membrane</keyword>
<feature type="repeat" description="Solcar" evidence="10">
    <location>
        <begin position="38"/>
        <end position="123"/>
    </location>
</feature>
<dbReference type="eggNOG" id="KOG0751">
    <property type="taxonomic scope" value="Eukaryota"/>
</dbReference>
<evidence type="ECO:0000256" key="11">
    <source>
        <dbReference type="RuleBase" id="RU000488"/>
    </source>
</evidence>
<feature type="repeat" description="Solcar" evidence="10">
    <location>
        <begin position="229"/>
        <end position="315"/>
    </location>
</feature>
<dbReference type="PRINTS" id="PR00926">
    <property type="entry name" value="MITOCARRIER"/>
</dbReference>
<sequence>MTPAPAPPAAALAMTTMSTTTKTAPAPAAPAVPAKSSPGLLVKLACGAFAGITGTLIIYPIDMVKTRLQNQSTNQYRGMVDCFRTLVRTEGARGLYRGLAANLVGITPEKAIKLAVNDTVRARLAARLGVHEDKLPVAYGMLAGATAGMCQVVATCPMESAKINMQLAATRAVAGQPPKSLAQVVSELGIRGLYRGTAATLMRDVPFSIMFFPLHAWLKSQLAAPDGTVAFGSVFGSGLAAGWIAAGAVTPMDVIKTRLQAKAANAPAMSIRECFTTIVRNEGAGALFKGWLPRCMIVSPLFGITLLVYEAQQRYLSHIG</sequence>
<dbReference type="PROSITE" id="PS50920">
    <property type="entry name" value="SOLCAR"/>
    <property type="match status" value="3"/>
</dbReference>
<evidence type="ECO:0000313" key="14">
    <source>
        <dbReference type="Proteomes" id="UP000054350"/>
    </source>
</evidence>
<feature type="repeat" description="Solcar" evidence="10">
    <location>
        <begin position="135"/>
        <end position="221"/>
    </location>
</feature>
<dbReference type="Proteomes" id="UP000054350">
    <property type="component" value="Unassembled WGS sequence"/>
</dbReference>
<comment type="similarity">
    <text evidence="2 11">Belongs to the mitochondrial carrier (TC 2.A.29) family.</text>
</comment>
<feature type="transmembrane region" description="Helical" evidence="12">
    <location>
        <begin position="40"/>
        <end position="61"/>
    </location>
</feature>
<keyword evidence="3 11" id="KW-0813">Transport</keyword>
<dbReference type="Pfam" id="PF00153">
    <property type="entry name" value="Mito_carr"/>
    <property type="match status" value="3"/>
</dbReference>
<evidence type="ECO:0008006" key="15">
    <source>
        <dbReference type="Google" id="ProtNLM"/>
    </source>
</evidence>
<dbReference type="PANTHER" id="PTHR45678">
    <property type="entry name" value="MITOCHONDRIAL 2-OXODICARBOXYLATE CARRIER 1-RELATED"/>
    <property type="match status" value="1"/>
</dbReference>
<feature type="transmembrane region" description="Helical" evidence="12">
    <location>
        <begin position="229"/>
        <end position="249"/>
    </location>
</feature>
<dbReference type="GO" id="GO:0022857">
    <property type="term" value="F:transmembrane transporter activity"/>
    <property type="evidence" value="ECO:0007669"/>
    <property type="project" value="TreeGrafter"/>
</dbReference>
<dbReference type="STRING" id="578462.A0A0L0TES7"/>
<reference evidence="14" key="2">
    <citation type="submission" date="2009-11" db="EMBL/GenBank/DDBJ databases">
        <title>The Genome Sequence of Allomyces macrogynus strain ATCC 38327.</title>
        <authorList>
            <consortium name="The Broad Institute Genome Sequencing Platform"/>
            <person name="Russ C."/>
            <person name="Cuomo C."/>
            <person name="Shea T."/>
            <person name="Young S.K."/>
            <person name="Zeng Q."/>
            <person name="Koehrsen M."/>
            <person name="Haas B."/>
            <person name="Borodovsky M."/>
            <person name="Guigo R."/>
            <person name="Alvarado L."/>
            <person name="Berlin A."/>
            <person name="Borenstein D."/>
            <person name="Chen Z."/>
            <person name="Engels R."/>
            <person name="Freedman E."/>
            <person name="Gellesch M."/>
            <person name="Goldberg J."/>
            <person name="Griggs A."/>
            <person name="Gujja S."/>
            <person name="Heiman D."/>
            <person name="Hepburn T."/>
            <person name="Howarth C."/>
            <person name="Jen D."/>
            <person name="Larson L."/>
            <person name="Lewis B."/>
            <person name="Mehta T."/>
            <person name="Park D."/>
            <person name="Pearson M."/>
            <person name="Roberts A."/>
            <person name="Saif S."/>
            <person name="Shenoy N."/>
            <person name="Sisk P."/>
            <person name="Stolte C."/>
            <person name="Sykes S."/>
            <person name="Walk T."/>
            <person name="White J."/>
            <person name="Yandava C."/>
            <person name="Burger G."/>
            <person name="Gray M.W."/>
            <person name="Holland P.W.H."/>
            <person name="King N."/>
            <person name="Lang F.B.F."/>
            <person name="Roger A.J."/>
            <person name="Ruiz-Trillo I."/>
            <person name="Lander E."/>
            <person name="Nusbaum C."/>
        </authorList>
    </citation>
    <scope>NUCLEOTIDE SEQUENCE [LARGE SCALE GENOMIC DNA]</scope>
    <source>
        <strain evidence="14">ATCC 38327</strain>
    </source>
</reference>
<dbReference type="Gene3D" id="1.50.40.10">
    <property type="entry name" value="Mitochondrial carrier domain"/>
    <property type="match status" value="2"/>
</dbReference>
<evidence type="ECO:0000256" key="1">
    <source>
        <dbReference type="ARBA" id="ARBA00004448"/>
    </source>
</evidence>
<dbReference type="InterPro" id="IPR051028">
    <property type="entry name" value="Mito_Solute_Carrier"/>
</dbReference>
<dbReference type="InterPro" id="IPR023395">
    <property type="entry name" value="MCP_dom_sf"/>
</dbReference>
<evidence type="ECO:0000313" key="13">
    <source>
        <dbReference type="EMBL" id="KNE73161.1"/>
    </source>
</evidence>
<dbReference type="PANTHER" id="PTHR45678:SF15">
    <property type="entry name" value="MITOCHONDRIAL SUBSTRATE CARRIER FAMILY PROTEIN X"/>
    <property type="match status" value="1"/>
</dbReference>
<protein>
    <recommendedName>
        <fullName evidence="15">Mitochondrial carrier protein</fullName>
    </recommendedName>
</protein>
<dbReference type="VEuPathDB" id="FungiDB:AMAG_17359"/>
<evidence type="ECO:0000256" key="2">
    <source>
        <dbReference type="ARBA" id="ARBA00006375"/>
    </source>
</evidence>
<dbReference type="InterPro" id="IPR018108">
    <property type="entry name" value="MCP_transmembrane"/>
</dbReference>
<keyword evidence="9 10" id="KW-0472">Membrane</keyword>
<evidence type="ECO:0000256" key="12">
    <source>
        <dbReference type="SAM" id="Phobius"/>
    </source>
</evidence>
<keyword evidence="4 10" id="KW-0812">Transmembrane</keyword>
<evidence type="ECO:0000256" key="9">
    <source>
        <dbReference type="ARBA" id="ARBA00023136"/>
    </source>
</evidence>
<evidence type="ECO:0000256" key="10">
    <source>
        <dbReference type="PROSITE-ProRule" id="PRU00282"/>
    </source>
</evidence>
<reference evidence="13 14" key="1">
    <citation type="submission" date="2009-11" db="EMBL/GenBank/DDBJ databases">
        <title>Annotation of Allomyces macrogynus ATCC 38327.</title>
        <authorList>
            <consortium name="The Broad Institute Genome Sequencing Platform"/>
            <person name="Russ C."/>
            <person name="Cuomo C."/>
            <person name="Burger G."/>
            <person name="Gray M.W."/>
            <person name="Holland P.W.H."/>
            <person name="King N."/>
            <person name="Lang F.B.F."/>
            <person name="Roger A.J."/>
            <person name="Ruiz-Trillo I."/>
            <person name="Young S.K."/>
            <person name="Zeng Q."/>
            <person name="Gargeya S."/>
            <person name="Fitzgerald M."/>
            <person name="Haas B."/>
            <person name="Abouelleil A."/>
            <person name="Alvarado L."/>
            <person name="Arachchi H.M."/>
            <person name="Berlin A."/>
            <person name="Chapman S.B."/>
            <person name="Gearin G."/>
            <person name="Goldberg J."/>
            <person name="Griggs A."/>
            <person name="Gujja S."/>
            <person name="Hansen M."/>
            <person name="Heiman D."/>
            <person name="Howarth C."/>
            <person name="Larimer J."/>
            <person name="Lui A."/>
            <person name="MacDonald P.J.P."/>
            <person name="McCowen C."/>
            <person name="Montmayeur A."/>
            <person name="Murphy C."/>
            <person name="Neiman D."/>
            <person name="Pearson M."/>
            <person name="Priest M."/>
            <person name="Roberts A."/>
            <person name="Saif S."/>
            <person name="Shea T."/>
            <person name="Sisk P."/>
            <person name="Stolte C."/>
            <person name="Sykes S."/>
            <person name="Wortman J."/>
            <person name="Nusbaum C."/>
            <person name="Birren B."/>
        </authorList>
    </citation>
    <scope>NUCLEOTIDE SEQUENCE [LARGE SCALE GENOMIC DNA]</scope>
    <source>
        <strain evidence="13 14">ATCC 38327</strain>
    </source>
</reference>
<evidence type="ECO:0000256" key="5">
    <source>
        <dbReference type="ARBA" id="ARBA00022737"/>
    </source>
</evidence>
<dbReference type="InterPro" id="IPR002067">
    <property type="entry name" value="MCP"/>
</dbReference>
<dbReference type="EMBL" id="GG745389">
    <property type="protein sequence ID" value="KNE73161.1"/>
    <property type="molecule type" value="Genomic_DNA"/>
</dbReference>
<dbReference type="OrthoDB" id="2161at2759"/>
<proteinExistence type="inferred from homology"/>
<dbReference type="GO" id="GO:0005743">
    <property type="term" value="C:mitochondrial inner membrane"/>
    <property type="evidence" value="ECO:0007669"/>
    <property type="project" value="UniProtKB-SubCell"/>
</dbReference>
<keyword evidence="7 12" id="KW-1133">Transmembrane helix</keyword>
<keyword evidence="14" id="KW-1185">Reference proteome</keyword>
<gene>
    <name evidence="13" type="ORF">AMAG_17359</name>
</gene>
<dbReference type="SUPFAM" id="SSF103506">
    <property type="entry name" value="Mitochondrial carrier"/>
    <property type="match status" value="1"/>
</dbReference>
<organism evidence="13 14">
    <name type="scientific">Allomyces macrogynus (strain ATCC 38327)</name>
    <name type="common">Allomyces javanicus var. macrogynus</name>
    <dbReference type="NCBI Taxonomy" id="578462"/>
    <lineage>
        <taxon>Eukaryota</taxon>
        <taxon>Fungi</taxon>
        <taxon>Fungi incertae sedis</taxon>
        <taxon>Blastocladiomycota</taxon>
        <taxon>Blastocladiomycetes</taxon>
        <taxon>Blastocladiales</taxon>
        <taxon>Blastocladiaceae</taxon>
        <taxon>Allomyces</taxon>
    </lineage>
</organism>
<evidence type="ECO:0000256" key="3">
    <source>
        <dbReference type="ARBA" id="ARBA00022448"/>
    </source>
</evidence>
<keyword evidence="8" id="KW-0496">Mitochondrion</keyword>
<accession>A0A0L0TES7</accession>
<keyword evidence="5" id="KW-0677">Repeat</keyword>
<feature type="transmembrane region" description="Helical" evidence="12">
    <location>
        <begin position="291"/>
        <end position="309"/>
    </location>
</feature>